<dbReference type="InterPro" id="IPR034756">
    <property type="entry name" value="T2SSM_b"/>
</dbReference>
<evidence type="ECO:0000256" key="1">
    <source>
        <dbReference type="SAM" id="Phobius"/>
    </source>
</evidence>
<sequence length="199" mass="21435">MSELLITLMNAPRAVQRSTAIGMLVFIVALITIATTLLASALFDRISRIEEMRTELFRLDQIIARRPPQLPVEKQQKEGGLLFIEGDSLPVIQARLQERVNAAASASGALVVSISGMQQVQIIGAAYVGVRADLEGSLGAFHDVIRQLETSEPPLIIRKASIRSTNAISQGKLSGPLQLAGQIVIYGAANPVADLKENR</sequence>
<dbReference type="RefSeq" id="WP_353574738.1">
    <property type="nucleotide sequence ID" value="NZ_JBETME010000021.1"/>
</dbReference>
<dbReference type="Proteomes" id="UP001438189">
    <property type="component" value="Unassembled WGS sequence"/>
</dbReference>
<organism evidence="2 3">
    <name type="scientific">Agrobacterium radiobacter</name>
    <dbReference type="NCBI Taxonomy" id="362"/>
    <lineage>
        <taxon>Bacteria</taxon>
        <taxon>Pseudomonadati</taxon>
        <taxon>Pseudomonadota</taxon>
        <taxon>Alphaproteobacteria</taxon>
        <taxon>Hyphomicrobiales</taxon>
        <taxon>Rhizobiaceae</taxon>
        <taxon>Rhizobium/Agrobacterium group</taxon>
        <taxon>Agrobacterium</taxon>
        <taxon>Agrobacterium tumefaciens complex</taxon>
    </lineage>
</organism>
<protein>
    <submittedName>
        <fullName evidence="2">Type II secretion system protein GspM</fullName>
    </submittedName>
</protein>
<dbReference type="EMBL" id="JBETME010000021">
    <property type="protein sequence ID" value="MES4993815.1"/>
    <property type="molecule type" value="Genomic_DNA"/>
</dbReference>
<evidence type="ECO:0000313" key="3">
    <source>
        <dbReference type="Proteomes" id="UP001438189"/>
    </source>
</evidence>
<proteinExistence type="predicted"/>
<evidence type="ECO:0000313" key="2">
    <source>
        <dbReference type="EMBL" id="MES4993815.1"/>
    </source>
</evidence>
<keyword evidence="1" id="KW-1133">Transmembrane helix</keyword>
<keyword evidence="1" id="KW-0472">Membrane</keyword>
<dbReference type="AlphaFoldDB" id="A0ABD5LT81"/>
<keyword evidence="1" id="KW-0812">Transmembrane</keyword>
<gene>
    <name evidence="2" type="primary">gspM</name>
    <name evidence="2" type="ORF">ABVB70_26340</name>
</gene>
<dbReference type="Pfam" id="PF10741">
    <property type="entry name" value="T2SSM_b"/>
    <property type="match status" value="1"/>
</dbReference>
<accession>A0ABD5LT81</accession>
<reference evidence="2 3" key="1">
    <citation type="submission" date="2024-06" db="EMBL/GenBank/DDBJ databases">
        <title>Genome sequencing of Agrobacterium spp. from tobacco in Serbia.</title>
        <authorList>
            <person name="Ilicic R.J."/>
            <person name="Studholme D.J."/>
            <person name="Jelusic A."/>
            <person name="Barac G."/>
            <person name="Bagi F."/>
            <person name="Popovic Milovanovic T."/>
        </authorList>
    </citation>
    <scope>NUCLEOTIDE SEQUENCE [LARGE SCALE GENOMIC DNA]</scope>
    <source>
        <strain evidence="2 3">DA1</strain>
    </source>
</reference>
<feature type="transmembrane region" description="Helical" evidence="1">
    <location>
        <begin position="20"/>
        <end position="43"/>
    </location>
</feature>
<comment type="caution">
    <text evidence="2">The sequence shown here is derived from an EMBL/GenBank/DDBJ whole genome shotgun (WGS) entry which is preliminary data.</text>
</comment>
<dbReference type="NCBIfam" id="NF040576">
    <property type="entry name" value="T2SS_GspM_XpsM"/>
    <property type="match status" value="1"/>
</dbReference>
<name>A0ABD5LT81_AGRRD</name>